<name>A0A5J5C8M0_9PERO</name>
<dbReference type="InterPro" id="IPR036364">
    <property type="entry name" value="SEA_dom_sf"/>
</dbReference>
<keyword evidence="3" id="KW-1185">Reference proteome</keyword>
<dbReference type="Proteomes" id="UP000327493">
    <property type="component" value="Unassembled WGS sequence"/>
</dbReference>
<accession>A0A5J5C8M0</accession>
<dbReference type="SUPFAM" id="SSF82671">
    <property type="entry name" value="SEA domain"/>
    <property type="match status" value="1"/>
</dbReference>
<organism evidence="2 3">
    <name type="scientific">Etheostoma spectabile</name>
    <name type="common">orangethroat darter</name>
    <dbReference type="NCBI Taxonomy" id="54343"/>
    <lineage>
        <taxon>Eukaryota</taxon>
        <taxon>Metazoa</taxon>
        <taxon>Chordata</taxon>
        <taxon>Craniata</taxon>
        <taxon>Vertebrata</taxon>
        <taxon>Euteleostomi</taxon>
        <taxon>Actinopterygii</taxon>
        <taxon>Neopterygii</taxon>
        <taxon>Teleostei</taxon>
        <taxon>Neoteleostei</taxon>
        <taxon>Acanthomorphata</taxon>
        <taxon>Eupercaria</taxon>
        <taxon>Perciformes</taxon>
        <taxon>Percoidei</taxon>
        <taxon>Percidae</taxon>
        <taxon>Etheostomatinae</taxon>
        <taxon>Etheostoma</taxon>
    </lineage>
</organism>
<evidence type="ECO:0000313" key="2">
    <source>
        <dbReference type="EMBL" id="KAA8578164.1"/>
    </source>
</evidence>
<proteinExistence type="predicted"/>
<dbReference type="Gene3D" id="3.30.70.960">
    <property type="entry name" value="SEA domain"/>
    <property type="match status" value="1"/>
</dbReference>
<feature type="domain" description="SEA" evidence="1">
    <location>
        <begin position="54"/>
        <end position="159"/>
    </location>
</feature>
<feature type="non-terminal residue" evidence="2">
    <location>
        <position position="159"/>
    </location>
</feature>
<evidence type="ECO:0000259" key="1">
    <source>
        <dbReference type="PROSITE" id="PS50024"/>
    </source>
</evidence>
<dbReference type="AlphaFoldDB" id="A0A5J5C8M0"/>
<comment type="caution">
    <text evidence="2">The sequence shown here is derived from an EMBL/GenBank/DDBJ whole genome shotgun (WGS) entry which is preliminary data.</text>
</comment>
<gene>
    <name evidence="2" type="ORF">FQN60_006080</name>
</gene>
<protein>
    <recommendedName>
        <fullName evidence="1">SEA domain-containing protein</fullName>
    </recommendedName>
</protein>
<dbReference type="EMBL" id="VOFY01001052">
    <property type="protein sequence ID" value="KAA8578164.1"/>
    <property type="molecule type" value="Genomic_DNA"/>
</dbReference>
<reference evidence="2 3" key="1">
    <citation type="submission" date="2019-08" db="EMBL/GenBank/DDBJ databases">
        <title>A chromosome-level genome assembly, high-density linkage maps, and genome scans reveal the genomic architecture of hybrid incompatibilities underlying speciation via character displacement in darters (Percidae: Etheostominae).</title>
        <authorList>
            <person name="Moran R.L."/>
            <person name="Catchen J.M."/>
            <person name="Fuller R.C."/>
        </authorList>
    </citation>
    <scope>NUCLEOTIDE SEQUENCE [LARGE SCALE GENOMIC DNA]</scope>
    <source>
        <strain evidence="2">EspeVRDwgs_2016</strain>
        <tissue evidence="2">Muscle</tissue>
    </source>
</reference>
<dbReference type="PROSITE" id="PS50024">
    <property type="entry name" value="SEA"/>
    <property type="match status" value="1"/>
</dbReference>
<dbReference type="Pfam" id="PF01390">
    <property type="entry name" value="SEA"/>
    <property type="match status" value="1"/>
</dbReference>
<dbReference type="InterPro" id="IPR000082">
    <property type="entry name" value="SEA_dom"/>
</dbReference>
<evidence type="ECO:0000313" key="3">
    <source>
        <dbReference type="Proteomes" id="UP000327493"/>
    </source>
</evidence>
<sequence length="159" mass="16575">MTATTTTSAPTTATTTTVAPTTATATTALLTTGISTAAATAIALPMTVSPTTAASTIARVSFRSVYSTFTNELLNPSSTAFKNRAAMIKGQLELVFYRAFPSSFKSLEVVSFRGSVINTMDLSFESPFPPSNTQIKSVLINAASRVSGFDIEGSSIIVN</sequence>